<dbReference type="SUPFAM" id="SSF49299">
    <property type="entry name" value="PKD domain"/>
    <property type="match status" value="2"/>
</dbReference>
<accession>A0A841SYU6</accession>
<name>A0A841SYU6_9BACL</name>
<dbReference type="InterPro" id="IPR035986">
    <property type="entry name" value="PKD_dom_sf"/>
</dbReference>
<gene>
    <name evidence="2" type="ORF">H7B67_07455</name>
</gene>
<dbReference type="EMBL" id="JACJVQ010000005">
    <property type="protein sequence ID" value="MBB6633941.1"/>
    <property type="molecule type" value="Genomic_DNA"/>
</dbReference>
<organism evidence="2 3">
    <name type="scientific">Cohnella thailandensis</name>
    <dbReference type="NCBI Taxonomy" id="557557"/>
    <lineage>
        <taxon>Bacteria</taxon>
        <taxon>Bacillati</taxon>
        <taxon>Bacillota</taxon>
        <taxon>Bacilli</taxon>
        <taxon>Bacillales</taxon>
        <taxon>Paenibacillaceae</taxon>
        <taxon>Cohnella</taxon>
    </lineage>
</organism>
<feature type="region of interest" description="Disordered" evidence="1">
    <location>
        <begin position="273"/>
        <end position="298"/>
    </location>
</feature>
<reference evidence="2 3" key="1">
    <citation type="submission" date="2020-08" db="EMBL/GenBank/DDBJ databases">
        <title>Cohnella phylogeny.</title>
        <authorList>
            <person name="Dunlap C."/>
        </authorList>
    </citation>
    <scope>NUCLEOTIDE SEQUENCE [LARGE SCALE GENOMIC DNA]</scope>
    <source>
        <strain evidence="2 3">DSM 25241</strain>
    </source>
</reference>
<evidence type="ECO:0008006" key="4">
    <source>
        <dbReference type="Google" id="ProtNLM"/>
    </source>
</evidence>
<dbReference type="Gene3D" id="2.60.40.10">
    <property type="entry name" value="Immunoglobulins"/>
    <property type="match status" value="4"/>
</dbReference>
<dbReference type="Pfam" id="PF25788">
    <property type="entry name" value="Ig_Rha78A_N"/>
    <property type="match status" value="1"/>
</dbReference>
<evidence type="ECO:0000313" key="3">
    <source>
        <dbReference type="Proteomes" id="UP000535838"/>
    </source>
</evidence>
<keyword evidence="3" id="KW-1185">Reference proteome</keyword>
<comment type="caution">
    <text evidence="2">The sequence shown here is derived from an EMBL/GenBank/DDBJ whole genome shotgun (WGS) entry which is preliminary data.</text>
</comment>
<proteinExistence type="predicted"/>
<dbReference type="InterPro" id="IPR013783">
    <property type="entry name" value="Ig-like_fold"/>
</dbReference>
<protein>
    <recommendedName>
        <fullName evidence="4">PKD domain-containing protein</fullName>
    </recommendedName>
</protein>
<dbReference type="Proteomes" id="UP000535838">
    <property type="component" value="Unassembled WGS sequence"/>
</dbReference>
<evidence type="ECO:0000256" key="1">
    <source>
        <dbReference type="SAM" id="MobiDB-lite"/>
    </source>
</evidence>
<evidence type="ECO:0000313" key="2">
    <source>
        <dbReference type="EMBL" id="MBB6633941.1"/>
    </source>
</evidence>
<sequence length="1851" mass="203427">MAKPTLCAQGSVQMQHRQTNGKVWYATFFVPAFGCDKAVTTTISTDSSEYTIPVGQDSISIPVKVETRAVFSGYFNAPEYIDKMVAQFSNNGAGTTTNQLASSTVNSSITIKRSDFNGTTSMTKTLTGKGTLFAFGGYVSSSVEKTITIKLAVENGTPNASCSCNPSTVEFTGQDVTTNVTVNAAITGVSSSSISKWIIYGHDAEGGQQQTITVTPSGDKTKATATFTYTTKASKVTGDTYTAKFEQRAVIVFTNGTRKETSLAICSTVIFKPGSTPPPATGEPEPEPSEPPMPSGPVAVITGPTKVKVGQPLPYPIDGSQSFDWQGKDIVMYTWDHAVAQEGPIYDIKFDTPGTRTIILNVKNSSNVWSEEARHTIEVVPDQPPVTTIAVPPEETRLGNVRVQSNAYSTDGDTISKHTFERKYDAANNGFSDDGWVKVQEGEASAYVFKPDRVGKYLFRETACETYGSCASTDAQPESERTLIVNNLAPTIDVVTSSDQTDTSDRTLLPMSTLYNTGTVASLTNGSIGDKSGWVYNQETLSTKNYKTNLGMFNEQWGVADNYYGEDFVDRTLYASIQNTAQITHLGTIDGYTKIYADEKYIYYLASNGEYAGYPQITLTIYNRKMQQIASQVYPQADSVYYFNVMIKGERLYITAYLRNARNVVTTVVDRNNGAIIKANVLMGIVRDYYNSNEYAHVNSLYADDKGIIGYAVPQTLAEYFIRDKVTEIPGAAGYSRISYDLGSSIGYHTGYYHTHYFLQQYYSQSSNNIYVNTAGSFDTGNTIIFDPNGIELAAFEQPPSGPLAYMLVGVDDNRNYYSISRPSYYVGGPKITIHNSAGKLLKIWDYPAELEETSTYKVYYGGNSYDQVYKTERTDAIYTVDKIGNIWTSQPTVDGVYAIALTPNGEYKKLLKLNSPNASSYYNDKGQRTFKILVGSDGLVTFFHYWGEGDAWWGNYTDGNLQVVVFDPKTYTVVSNQTFSGVFLSGTSGSGAAAWWITDRNGVGHAIFPYTVVPIGDQEYLIYAQFSNTNYYYYTANVYKLSATGGLTYPKAYDIGTPSSDLWLGSKINEGHSLEGNLKPTNASAAGAGYLYLAQDKDNYYSAEFEDGQLKVKKTVGGATSIVFSKAYPIVSGQTYTLKFVPEGTGFALYVNRLKQATIPDTGWTSGKYGVISRGQPGVSFFNVSTQPVSTASIGKIYGVVLVNEPLTYDVTFDDPEEDKRITAGEAWIYSHNPNVFLNSLGTWSGAGKSYSTPVTSFSLPGEYPFRFKTRDDPNPDHLYPDMAFNSYRQDSNEVNGTIRVHRRPIPTFAGNADSSGKVTVTDYSYDPDRYNPSTGAYSTEATGLDYQSTRGIFTKRWRMLVPNSTAYQYIDKPPTKVIMSGHYVLELQVQDEYGAWGEEWARWEFDVEAATQVQPPKAGFTTNPILTYRGVPVTIDSTASDPQDGDRTMLPHQYFIKAALSGESLASTSRTTWTKTFNSVGQFTIRQVVTNSYGLTDEAAGSLTIVNRKPAASVTVPASTDSTNPTVFETARPTFQWTYSDADADLQTKYQVRIYKYGGYSYMNSGEISSSSKIWIPSGDIAEEVNFYVTVRVFDGYDWSEWSSPKYFVIITNKPPTGDFSWSPIPAYEGDTVYLSSLVSDPDDDALDVSYKITSPTGSVRTYSYVLNSPYPTTGPSQKFSEVGSWTVTMTVSDRKAPAVTATHAIAVLPLGITGYVRHTEEWEANRLAYNEKNPTSPRPADWFWAGEAFVLDAVTTDTGSSATKPVEVTAAASETLRMSLKPLNPASPVNWTGLLGSEEAGRPLSELEEGLYTFVFTVRYSNGTVKTAAATIRIVDQVGNYVQVHRLT</sequence>
<dbReference type="Gene3D" id="2.60.120.560">
    <property type="entry name" value="Exo-inulinase, domain 1"/>
    <property type="match status" value="1"/>
</dbReference>